<evidence type="ECO:0000313" key="3">
    <source>
        <dbReference type="EMBL" id="MFC6043081.1"/>
    </source>
</evidence>
<dbReference type="PANTHER" id="PTHR35526">
    <property type="entry name" value="ANTI-SIGMA-F FACTOR RSBW-RELATED"/>
    <property type="match status" value="1"/>
</dbReference>
<keyword evidence="3" id="KW-0547">Nucleotide-binding</keyword>
<dbReference type="Pfam" id="PF13581">
    <property type="entry name" value="HATPase_c_2"/>
    <property type="match status" value="1"/>
</dbReference>
<dbReference type="InterPro" id="IPR036890">
    <property type="entry name" value="HATPase_C_sf"/>
</dbReference>
<dbReference type="Proteomes" id="UP001596135">
    <property type="component" value="Unassembled WGS sequence"/>
</dbReference>
<evidence type="ECO:0000259" key="2">
    <source>
        <dbReference type="Pfam" id="PF13581"/>
    </source>
</evidence>
<evidence type="ECO:0000256" key="1">
    <source>
        <dbReference type="ARBA" id="ARBA00022527"/>
    </source>
</evidence>
<protein>
    <submittedName>
        <fullName evidence="3">ATP-binding protein</fullName>
    </submittedName>
</protein>
<gene>
    <name evidence="3" type="ORF">ACFPYL_08345</name>
</gene>
<keyword evidence="1" id="KW-0418">Kinase</keyword>
<sequence length="131" mass="14396">MSDWRRTSHSETFESAALSARTARDVLRGVCAEALVPPPMVETALLLVSEVVTNAVVHGDGRPVLDIDIDRDVLRVTVTDDSPDMPRVQRDIPLLAPGGRGLQLVDTLSTRWGTERRVPTGKSVWFELDHG</sequence>
<dbReference type="GO" id="GO:0005524">
    <property type="term" value="F:ATP binding"/>
    <property type="evidence" value="ECO:0007669"/>
    <property type="project" value="UniProtKB-KW"/>
</dbReference>
<name>A0ABW1LGK3_9ACTN</name>
<dbReference type="RefSeq" id="WP_379152847.1">
    <property type="nucleotide sequence ID" value="NZ_JBHSRJ010000004.1"/>
</dbReference>
<accession>A0ABW1LGK3</accession>
<proteinExistence type="predicted"/>
<feature type="domain" description="Histidine kinase/HSP90-like ATPase" evidence="2">
    <location>
        <begin position="18"/>
        <end position="126"/>
    </location>
</feature>
<keyword evidence="1" id="KW-0808">Transferase</keyword>
<keyword evidence="3" id="KW-0067">ATP-binding</keyword>
<dbReference type="CDD" id="cd16936">
    <property type="entry name" value="HATPase_RsbW-like"/>
    <property type="match status" value="1"/>
</dbReference>
<dbReference type="InterPro" id="IPR003594">
    <property type="entry name" value="HATPase_dom"/>
</dbReference>
<dbReference type="InterPro" id="IPR050267">
    <property type="entry name" value="Anti-sigma-factor_SerPK"/>
</dbReference>
<comment type="caution">
    <text evidence="3">The sequence shown here is derived from an EMBL/GenBank/DDBJ whole genome shotgun (WGS) entry which is preliminary data.</text>
</comment>
<evidence type="ECO:0000313" key="4">
    <source>
        <dbReference type="Proteomes" id="UP001596135"/>
    </source>
</evidence>
<keyword evidence="1" id="KW-0723">Serine/threonine-protein kinase</keyword>
<dbReference type="SUPFAM" id="SSF55874">
    <property type="entry name" value="ATPase domain of HSP90 chaperone/DNA topoisomerase II/histidine kinase"/>
    <property type="match status" value="1"/>
</dbReference>
<keyword evidence="4" id="KW-1185">Reference proteome</keyword>
<dbReference type="EMBL" id="JBHSRJ010000004">
    <property type="protein sequence ID" value="MFC6043081.1"/>
    <property type="molecule type" value="Genomic_DNA"/>
</dbReference>
<reference evidence="4" key="1">
    <citation type="journal article" date="2019" name="Int. J. Syst. Evol. Microbiol.">
        <title>The Global Catalogue of Microorganisms (GCM) 10K type strain sequencing project: providing services to taxonomists for standard genome sequencing and annotation.</title>
        <authorList>
            <consortium name="The Broad Institute Genomics Platform"/>
            <consortium name="The Broad Institute Genome Sequencing Center for Infectious Disease"/>
            <person name="Wu L."/>
            <person name="Ma J."/>
        </authorList>
    </citation>
    <scope>NUCLEOTIDE SEQUENCE [LARGE SCALE GENOMIC DNA]</scope>
    <source>
        <strain evidence="4">CCUG 54522</strain>
    </source>
</reference>
<organism evidence="3 4">
    <name type="scientific">Nocardioides hankookensis</name>
    <dbReference type="NCBI Taxonomy" id="443157"/>
    <lineage>
        <taxon>Bacteria</taxon>
        <taxon>Bacillati</taxon>
        <taxon>Actinomycetota</taxon>
        <taxon>Actinomycetes</taxon>
        <taxon>Propionibacteriales</taxon>
        <taxon>Nocardioidaceae</taxon>
        <taxon>Nocardioides</taxon>
    </lineage>
</organism>
<dbReference type="Gene3D" id="3.30.565.10">
    <property type="entry name" value="Histidine kinase-like ATPase, C-terminal domain"/>
    <property type="match status" value="1"/>
</dbReference>
<dbReference type="PANTHER" id="PTHR35526:SF3">
    <property type="entry name" value="ANTI-SIGMA-F FACTOR RSBW"/>
    <property type="match status" value="1"/>
</dbReference>